<evidence type="ECO:0000256" key="1">
    <source>
        <dbReference type="ARBA" id="ARBA00001936"/>
    </source>
</evidence>
<dbReference type="SUPFAM" id="SSF52440">
    <property type="entry name" value="PreATP-grasp domain"/>
    <property type="match status" value="2"/>
</dbReference>
<evidence type="ECO:0000256" key="3">
    <source>
        <dbReference type="ARBA" id="ARBA00005077"/>
    </source>
</evidence>
<organism evidence="17 18">
    <name type="scientific">Natronorubrum halalkaliphilum</name>
    <dbReference type="NCBI Taxonomy" id="2691917"/>
    <lineage>
        <taxon>Archaea</taxon>
        <taxon>Methanobacteriati</taxon>
        <taxon>Methanobacteriota</taxon>
        <taxon>Stenosarchaea group</taxon>
        <taxon>Halobacteria</taxon>
        <taxon>Halobacteriales</taxon>
        <taxon>Natrialbaceae</taxon>
        <taxon>Natronorubrum</taxon>
    </lineage>
</organism>
<dbReference type="InterPro" id="IPR005480">
    <property type="entry name" value="CPSase_lsu_oligo"/>
</dbReference>
<evidence type="ECO:0000256" key="4">
    <source>
        <dbReference type="ARBA" id="ARBA00009799"/>
    </source>
</evidence>
<dbReference type="OrthoDB" id="85487at2157"/>
<feature type="binding site" evidence="15">
    <location>
        <position position="197"/>
    </location>
    <ligand>
        <name>ATP</name>
        <dbReference type="ChEBI" id="CHEBI:30616"/>
        <label>1</label>
    </ligand>
</feature>
<keyword evidence="18" id="KW-1185">Reference proteome</keyword>
<feature type="binding site" evidence="15">
    <location>
        <position position="785"/>
    </location>
    <ligand>
        <name>ATP</name>
        <dbReference type="ChEBI" id="CHEBI:30616"/>
        <label>2</label>
    </ligand>
</feature>
<dbReference type="FunFam" id="3.30.1490.20:FF:000001">
    <property type="entry name" value="Carbamoyl-phosphate synthase large chain"/>
    <property type="match status" value="1"/>
</dbReference>
<keyword evidence="7 15" id="KW-0028">Amino-acid biosynthesis</keyword>
<feature type="binding site" evidence="15">
    <location>
        <position position="853"/>
    </location>
    <ligand>
        <name>Mn(2+)</name>
        <dbReference type="ChEBI" id="CHEBI:29035"/>
        <label>3</label>
    </ligand>
</feature>
<dbReference type="Pfam" id="PF25596">
    <property type="entry name" value="CPSase_L_D1"/>
    <property type="match status" value="2"/>
</dbReference>
<gene>
    <name evidence="15 17" type="primary">carB</name>
    <name evidence="17" type="ORF">GS429_21040</name>
</gene>
<dbReference type="SUPFAM" id="SSF48108">
    <property type="entry name" value="Carbamoyl phosphate synthetase, large subunit connection domain"/>
    <property type="match status" value="1"/>
</dbReference>
<dbReference type="GO" id="GO:0044205">
    <property type="term" value="P:'de novo' UMP biosynthetic process"/>
    <property type="evidence" value="ECO:0007669"/>
    <property type="project" value="UniProtKB-UniRule"/>
</dbReference>
<feature type="binding site" evidence="15">
    <location>
        <position position="306"/>
    </location>
    <ligand>
        <name>Mg(2+)</name>
        <dbReference type="ChEBI" id="CHEBI:18420"/>
        <label>1</label>
    </ligand>
</feature>
<feature type="binding site" evidence="15">
    <location>
        <position position="882"/>
    </location>
    <ligand>
        <name>Mn(2+)</name>
        <dbReference type="ChEBI" id="CHEBI:29035"/>
        <label>3</label>
    </ligand>
</feature>
<proteinExistence type="inferred from homology"/>
<feature type="binding site" evidence="15">
    <location>
        <position position="739"/>
    </location>
    <ligand>
        <name>ATP</name>
        <dbReference type="ChEBI" id="CHEBI:30616"/>
        <label>2</label>
    </ligand>
</feature>
<evidence type="ECO:0000256" key="6">
    <source>
        <dbReference type="ARBA" id="ARBA00022598"/>
    </source>
</evidence>
<feature type="binding site" evidence="15">
    <location>
        <position position="884"/>
    </location>
    <ligand>
        <name>Mn(2+)</name>
        <dbReference type="ChEBI" id="CHEBI:29035"/>
        <label>4</label>
    </ligand>
</feature>
<evidence type="ECO:0000256" key="5">
    <source>
        <dbReference type="ARBA" id="ARBA00022571"/>
    </source>
</evidence>
<dbReference type="GO" id="GO:0004087">
    <property type="term" value="F:carbamoyl-phosphate synthase (ammonia) activity"/>
    <property type="evidence" value="ECO:0007669"/>
    <property type="project" value="UniProtKB-EC"/>
</dbReference>
<evidence type="ECO:0000313" key="18">
    <source>
        <dbReference type="Proteomes" id="UP000434101"/>
    </source>
</evidence>
<feature type="binding site" evidence="15">
    <location>
        <position position="853"/>
    </location>
    <ligand>
        <name>ATP</name>
        <dbReference type="ChEBI" id="CHEBI:30616"/>
        <label>2</label>
    </ligand>
</feature>
<accession>A0A6B0VRN4</accession>
<keyword evidence="10 15" id="KW-0547">Nucleotide-binding</keyword>
<dbReference type="EC" id="6.3.5.5" evidence="15"/>
<dbReference type="SUPFAM" id="SSF56059">
    <property type="entry name" value="Glutathione synthetase ATP-binding domain-like"/>
    <property type="match status" value="2"/>
</dbReference>
<dbReference type="PANTHER" id="PTHR11405:SF53">
    <property type="entry name" value="CARBAMOYL-PHOSPHATE SYNTHASE [AMMONIA], MITOCHONDRIAL"/>
    <property type="match status" value="1"/>
</dbReference>
<dbReference type="NCBIfam" id="NF009455">
    <property type="entry name" value="PRK12815.1"/>
    <property type="match status" value="1"/>
</dbReference>
<comment type="subunit">
    <text evidence="15">Composed of two chains; the small (or glutamine) chain promotes the hydrolysis of glutamine to ammonia, which is used by the large (or ammonia) chain to synthesize carbamoyl phosphate. Tetramer of heterodimers (alpha,beta)4.</text>
</comment>
<feature type="binding site" evidence="15">
    <location>
        <position position="882"/>
    </location>
    <ligand>
        <name>Mn(2+)</name>
        <dbReference type="ChEBI" id="CHEBI:29035"/>
        <label>4</label>
    </ligand>
</feature>
<feature type="binding site" evidence="15">
    <location>
        <position position="323"/>
    </location>
    <ligand>
        <name>Mg(2+)</name>
        <dbReference type="ChEBI" id="CHEBI:18420"/>
        <label>1</label>
    </ligand>
</feature>
<feature type="binding site" evidence="15">
    <location>
        <position position="325"/>
    </location>
    <ligand>
        <name>Mn(2+)</name>
        <dbReference type="ChEBI" id="CHEBI:29035"/>
        <label>2</label>
    </ligand>
</feature>
<dbReference type="PROSITE" id="PS50975">
    <property type="entry name" value="ATP_GRASP"/>
    <property type="match status" value="2"/>
</dbReference>
<keyword evidence="11 15" id="KW-0067">ATP-binding</keyword>
<dbReference type="NCBIfam" id="NF003671">
    <property type="entry name" value="PRK05294.1"/>
    <property type="match status" value="1"/>
</dbReference>
<feature type="binding site" evidence="15">
    <location>
        <position position="265"/>
    </location>
    <ligand>
        <name>ATP</name>
        <dbReference type="ChEBI" id="CHEBI:30616"/>
        <label>1</label>
    </ligand>
</feature>
<evidence type="ECO:0000256" key="13">
    <source>
        <dbReference type="ARBA" id="ARBA00047359"/>
    </source>
</evidence>
<feature type="binding site" evidence="15">
    <location>
        <position position="191"/>
    </location>
    <ligand>
        <name>ATP</name>
        <dbReference type="ChEBI" id="CHEBI:30616"/>
        <label>1</label>
    </ligand>
</feature>
<dbReference type="Gene3D" id="1.10.1030.10">
    <property type="entry name" value="Carbamoyl-phosphate synthetase, large subunit oligomerisation domain"/>
    <property type="match status" value="1"/>
</dbReference>
<feature type="binding site" evidence="15">
    <location>
        <position position="882"/>
    </location>
    <ligand>
        <name>Mg(2+)</name>
        <dbReference type="ChEBI" id="CHEBI:18420"/>
        <label>3</label>
    </ligand>
</feature>
<comment type="caution">
    <text evidence="15">Lacks conserved residue(s) required for the propagation of feature annotation.</text>
</comment>
<feature type="binding site" evidence="15">
    <location>
        <position position="136"/>
    </location>
    <ligand>
        <name>ATP</name>
        <dbReference type="ChEBI" id="CHEBI:30616"/>
        <label>1</label>
    </ligand>
</feature>
<keyword evidence="12" id="KW-0464">Manganese</keyword>
<dbReference type="EC" id="6.3.4.16" evidence="15"/>
<feature type="binding site" evidence="15">
    <location>
        <position position="323"/>
    </location>
    <ligand>
        <name>ATP</name>
        <dbReference type="ChEBI" id="CHEBI:30616"/>
        <label>1</label>
    </ligand>
</feature>
<reference evidence="17 18" key="1">
    <citation type="submission" date="2020-01" db="EMBL/GenBank/DDBJ databases">
        <title>Natronorubrum sp. JWXQ-INN 674 isolated from Inner Mongolia Autonomous Region of China.</title>
        <authorList>
            <person name="Xue Q."/>
        </authorList>
    </citation>
    <scope>NUCLEOTIDE SEQUENCE [LARGE SCALE GENOMIC DNA]</scope>
    <source>
        <strain evidence="17 18">JWXQ-INN-674</strain>
    </source>
</reference>
<comment type="caution">
    <text evidence="17">The sequence shown here is derived from an EMBL/GenBank/DDBJ whole genome shotgun (WGS) entry which is preliminary data.</text>
</comment>
<evidence type="ECO:0000256" key="2">
    <source>
        <dbReference type="ARBA" id="ARBA00004812"/>
    </source>
</evidence>
<feature type="binding site" evidence="15">
    <location>
        <position position="323"/>
    </location>
    <ligand>
        <name>Mg(2+)</name>
        <dbReference type="ChEBI" id="CHEBI:18420"/>
        <label>2</label>
    </ligand>
</feature>
<dbReference type="EMBL" id="WUYX01000071">
    <property type="protein sequence ID" value="MXV64511.1"/>
    <property type="molecule type" value="Genomic_DNA"/>
</dbReference>
<feature type="binding site" evidence="15">
    <location>
        <position position="810"/>
    </location>
    <ligand>
        <name>ATP</name>
        <dbReference type="ChEBI" id="CHEBI:30616"/>
        <label>2</label>
    </ligand>
</feature>
<feature type="domain" description="ATP-grasp" evidence="16">
    <location>
        <begin position="140"/>
        <end position="352"/>
    </location>
</feature>
<dbReference type="UniPathway" id="UPA00068">
    <property type="reaction ID" value="UER00171"/>
</dbReference>
<dbReference type="Gene3D" id="3.40.50.20">
    <property type="match status" value="2"/>
</dbReference>
<feature type="binding site" evidence="15">
    <location>
        <position position="884"/>
    </location>
    <ligand>
        <name>Mg(2+)</name>
        <dbReference type="ChEBI" id="CHEBI:18420"/>
        <label>4</label>
    </ligand>
</feature>
<dbReference type="RefSeq" id="WP_160067879.1">
    <property type="nucleotide sequence ID" value="NZ_WUYX01000071.1"/>
</dbReference>
<dbReference type="PROSITE" id="PS00866">
    <property type="entry name" value="CPSASE_1"/>
    <property type="match status" value="1"/>
</dbReference>
<feature type="binding site" evidence="15">
    <location>
        <position position="853"/>
    </location>
    <ligand>
        <name>Mg(2+)</name>
        <dbReference type="ChEBI" id="CHEBI:18420"/>
        <label>3</label>
    </ligand>
</feature>
<feature type="binding site" evidence="15">
    <location>
        <position position="325"/>
    </location>
    <ligand>
        <name>Mg(2+)</name>
        <dbReference type="ChEBI" id="CHEBI:18420"/>
        <label>2</label>
    </ligand>
</feature>
<feature type="binding site" evidence="15">
    <location>
        <position position="882"/>
    </location>
    <ligand>
        <name>Mg(2+)</name>
        <dbReference type="ChEBI" id="CHEBI:18420"/>
        <label>4</label>
    </ligand>
</feature>
<feature type="binding site" evidence="15">
    <location>
        <position position="306"/>
    </location>
    <ligand>
        <name>Mn(2+)</name>
        <dbReference type="ChEBI" id="CHEBI:29035"/>
        <label>1</label>
    </ligand>
</feature>
<dbReference type="InterPro" id="IPR011761">
    <property type="entry name" value="ATP-grasp"/>
</dbReference>
<dbReference type="InterPro" id="IPR005483">
    <property type="entry name" value="CPSase_dom"/>
</dbReference>
<feature type="binding site" evidence="15">
    <location>
        <position position="811"/>
    </location>
    <ligand>
        <name>ATP</name>
        <dbReference type="ChEBI" id="CHEBI:30616"/>
        <label>2</label>
    </ligand>
</feature>
<dbReference type="GO" id="GO:0005524">
    <property type="term" value="F:ATP binding"/>
    <property type="evidence" value="ECO:0007669"/>
    <property type="project" value="UniProtKB-UniRule"/>
</dbReference>
<name>A0A6B0VRN4_9EURY</name>
<keyword evidence="5 15" id="KW-0055">Arginine biosynthesis</keyword>
<evidence type="ECO:0000256" key="10">
    <source>
        <dbReference type="ARBA" id="ARBA00022741"/>
    </source>
</evidence>
<dbReference type="FunFam" id="3.40.50.20:FF:000001">
    <property type="entry name" value="Carbamoyl-phosphate synthase large chain"/>
    <property type="match status" value="2"/>
</dbReference>
<dbReference type="Gene3D" id="3.30.470.20">
    <property type="entry name" value="ATP-grasp fold, B domain"/>
    <property type="match status" value="2"/>
</dbReference>
<dbReference type="NCBIfam" id="TIGR01369">
    <property type="entry name" value="CPSaseII_lrg"/>
    <property type="match status" value="1"/>
</dbReference>
<dbReference type="GO" id="GO:0005737">
    <property type="term" value="C:cytoplasm"/>
    <property type="evidence" value="ECO:0007669"/>
    <property type="project" value="TreeGrafter"/>
</dbReference>
<dbReference type="InterPro" id="IPR005479">
    <property type="entry name" value="CPAse_ATP-bd"/>
</dbReference>
<protein>
    <recommendedName>
        <fullName evidence="15">Carbamoyl phosphate synthase large chain</fullName>
        <ecNumber evidence="15">6.3.4.16</ecNumber>
        <ecNumber evidence="15">6.3.5.5</ecNumber>
    </recommendedName>
    <alternativeName>
        <fullName evidence="15">Carbamoyl phosphate synthetase ammonia chain</fullName>
    </alternativeName>
</protein>
<dbReference type="AlphaFoldDB" id="A0A6B0VRN4"/>
<feature type="binding site" evidence="15">
    <location>
        <position position="882"/>
    </location>
    <ligand>
        <name>ATP</name>
        <dbReference type="ChEBI" id="CHEBI:30616"/>
        <label>2</label>
    </ligand>
</feature>
<dbReference type="GO" id="GO:0004088">
    <property type="term" value="F:carbamoyl-phosphate synthase (glutamine-hydrolyzing) activity"/>
    <property type="evidence" value="ECO:0007669"/>
    <property type="project" value="UniProtKB-UniRule"/>
</dbReference>
<keyword evidence="8" id="KW-0479">Metal-binding</keyword>
<dbReference type="Pfam" id="PF02787">
    <property type="entry name" value="CPSase_L_D3"/>
    <property type="match status" value="1"/>
</dbReference>
<evidence type="ECO:0000256" key="7">
    <source>
        <dbReference type="ARBA" id="ARBA00022605"/>
    </source>
</evidence>
<feature type="binding site" evidence="15">
    <location>
        <position position="237"/>
    </location>
    <ligand>
        <name>ATP</name>
        <dbReference type="ChEBI" id="CHEBI:30616"/>
        <label>1</label>
    </ligand>
</feature>
<feature type="binding site" evidence="15">
    <location>
        <position position="230"/>
    </location>
    <ligand>
        <name>ATP</name>
        <dbReference type="ChEBI" id="CHEBI:30616"/>
        <label>1</label>
    </ligand>
</feature>
<evidence type="ECO:0000256" key="11">
    <source>
        <dbReference type="ARBA" id="ARBA00022840"/>
    </source>
</evidence>
<feature type="binding site" evidence="15">
    <location>
        <position position="812"/>
    </location>
    <ligand>
        <name>ATP</name>
        <dbReference type="ChEBI" id="CHEBI:30616"/>
        <label>2</label>
    </ligand>
</feature>
<comment type="function">
    <text evidence="15">Large subunit of the glutamine-dependent carbamoyl phosphate synthetase (CPSase). CPSase catalyzes the formation of carbamoyl phosphate from the ammonia moiety of glutamine, carbonate, and phosphate donated by ATP, constituting the first step of 2 biosynthetic pathways, one leading to arginine and/or urea and the other to pyrimidine nucleotides. The large subunit (synthetase) binds the substrates ammonia (free or transferred from glutamine from the small subunit), hydrogencarbonate and ATP and carries out an ATP-coupled ligase reaction, activating hydrogencarbonate by forming carboxy phosphate which reacts with ammonia to form carbamoyl phosphate.</text>
</comment>
<sequence length="1075" mass="116621">MSTDHQGEGDTGDGRTILLIGSGPIQIGQAAEFDYSGAQACRALQEEGARVVLVNSNPATIMTDPEMADEVYIEPITTDAIAEIIREEQPDGVIAGLGGQTGLNVTAELAEEGVLEEYDVEIMGTPLDTIYATEDRDLFRQRMEKIGQPVPASTTISLEEGESVTELTEADLKERVEAAVEAVGGLPVIARTTYTLGGSGSGVVHEFDELLARVRKGLRLSRNSEVLITESIAGWVEYEYEVMRDADDSCIIICNMENIDPMGIHTGESTVVTPSQLVPDEGHQEMRTAALDVIRELGIQGGCNIQFAWRDDGTPGGEYRVVEVNPRVSRSSALASKATGYPIARVTAKVALGKRLHEIDNEITGETTAAFEPAIDYVVTKVPRWPKDKFDDVDFELTTAMKSTGEAMAIGRTFEESLLKALRSSEYEPDVDWADVSDDELEERYLERPSPDRPYAMFEAFERGYTAAQVQELTGIFEWYVERYKRIAESTLAAQEGDFTEAAIAGHTNATIAAAAGTDVDTVEQDVPGRTYKQVDTCAGEFEAETPYYYSARKSEFESGPLVGDAAASELEVDRDIESVIVVGGGPIRIGQGVEFDYCSVHAVRALRELGIDAHVVNNNPETVSTDYDTSDGLFFEPITAEEVADVAEAIDADGVMVQFGGQTSVNIAEPLQDEIERRGLACEVMGTSVEAMDLAEDRDHFNALMDELGIAQPDGGTAFSKEEALDLAHEIGYPVLVRPSYVLGGRAMDVVYDDQELETYIEEAVRVSPDKPILVDDFLEDAIELDVDAVSDGRSVLIGGIMEHVETAGVHSGDSACMIPPRSLDEETLERVREVTEDIAEALKTKGLMNVQLAVRDGESEAQRDSDTTSGETASEVYVLEANPRSSRTVPFVSKATGVPIAKLAAQVMAGETLSSLEADEQIPDHTSIKEVVLPFDRLPGSDPRLGPEMKSTGEVMGTASDFGTAYWKAQQAASNAVSEGTAVVDLDVDGFENHFDVVEFEDVPQAIRESKVDFVVSRDRDSLEMAVEEEIPYLSTEASAEAYVEALDAFDGDLEVDSISDRPKRVATWGGNE</sequence>
<dbReference type="UniPathway" id="UPA00070">
    <property type="reaction ID" value="UER00115"/>
</dbReference>
<dbReference type="GO" id="GO:0006541">
    <property type="term" value="P:glutamine metabolic process"/>
    <property type="evidence" value="ECO:0007669"/>
    <property type="project" value="TreeGrafter"/>
</dbReference>
<dbReference type="PANTHER" id="PTHR11405">
    <property type="entry name" value="CARBAMOYLTRANSFERASE FAMILY MEMBER"/>
    <property type="match status" value="1"/>
</dbReference>
<feature type="domain" description="ATP-grasp" evidence="16">
    <location>
        <begin position="703"/>
        <end position="911"/>
    </location>
</feature>
<evidence type="ECO:0000256" key="14">
    <source>
        <dbReference type="ARBA" id="ARBA00048816"/>
    </source>
</evidence>
<dbReference type="FunFam" id="3.30.470.20:FF:000026">
    <property type="entry name" value="Carbamoyl-phosphate synthase large chain"/>
    <property type="match status" value="1"/>
</dbReference>
<keyword evidence="15" id="KW-0665">Pyrimidine biosynthesis</keyword>
<feature type="region of interest" description="Carboxyphosphate synthetic domain" evidence="15">
    <location>
        <begin position="1"/>
        <end position="426"/>
    </location>
</feature>
<comment type="cofactor">
    <cofactor evidence="15">
        <name>Mg(2+)</name>
        <dbReference type="ChEBI" id="CHEBI:18420"/>
    </cofactor>
    <cofactor evidence="15">
        <name>Mn(2+)</name>
        <dbReference type="ChEBI" id="CHEBI:29035"/>
    </cofactor>
    <text evidence="15">Binds 4 Mg(2+) or Mn(2+) ions per subunit.</text>
</comment>
<comment type="catalytic activity">
    <reaction evidence="13 15">
        <text>hydrogencarbonate + NH4(+) + 2 ATP = carbamoyl phosphate + 2 ADP + phosphate + 2 H(+)</text>
        <dbReference type="Rhea" id="RHEA:18029"/>
        <dbReference type="ChEBI" id="CHEBI:15378"/>
        <dbReference type="ChEBI" id="CHEBI:17544"/>
        <dbReference type="ChEBI" id="CHEBI:28938"/>
        <dbReference type="ChEBI" id="CHEBI:30616"/>
        <dbReference type="ChEBI" id="CHEBI:43474"/>
        <dbReference type="ChEBI" id="CHEBI:58228"/>
        <dbReference type="ChEBI" id="CHEBI:456216"/>
        <dbReference type="EC" id="6.3.4.16"/>
    </reaction>
</comment>
<evidence type="ECO:0000256" key="12">
    <source>
        <dbReference type="ARBA" id="ARBA00023211"/>
    </source>
</evidence>
<feature type="binding site" evidence="15">
    <location>
        <position position="778"/>
    </location>
    <ligand>
        <name>ATP</name>
        <dbReference type="ChEBI" id="CHEBI:30616"/>
        <label>2</label>
    </ligand>
</feature>
<evidence type="ECO:0000259" key="16">
    <source>
        <dbReference type="PROSITE" id="PS50975"/>
    </source>
</evidence>
<feature type="binding site" evidence="15">
    <location>
        <position position="264"/>
    </location>
    <ligand>
        <name>ATP</name>
        <dbReference type="ChEBI" id="CHEBI:30616"/>
        <label>1</label>
    </ligand>
</feature>
<feature type="binding site" evidence="15">
    <location>
        <position position="263"/>
    </location>
    <ligand>
        <name>ATP</name>
        <dbReference type="ChEBI" id="CHEBI:30616"/>
        <label>1</label>
    </ligand>
</feature>
<feature type="binding site" evidence="15">
    <location>
        <position position="780"/>
    </location>
    <ligand>
        <name>ATP</name>
        <dbReference type="ChEBI" id="CHEBI:30616"/>
        <label>2</label>
    </ligand>
</feature>
<evidence type="ECO:0000313" key="17">
    <source>
        <dbReference type="EMBL" id="MXV64511.1"/>
    </source>
</evidence>
<keyword evidence="6 15" id="KW-0436">Ligase</keyword>
<dbReference type="GO" id="GO:0046872">
    <property type="term" value="F:metal ion binding"/>
    <property type="evidence" value="ECO:0007669"/>
    <property type="project" value="UniProtKB-KW"/>
</dbReference>
<comment type="catalytic activity">
    <reaction evidence="14 15">
        <text>hydrogencarbonate + L-glutamine + 2 ATP + H2O = carbamoyl phosphate + L-glutamate + 2 ADP + phosphate + 2 H(+)</text>
        <dbReference type="Rhea" id="RHEA:18633"/>
        <dbReference type="ChEBI" id="CHEBI:15377"/>
        <dbReference type="ChEBI" id="CHEBI:15378"/>
        <dbReference type="ChEBI" id="CHEBI:17544"/>
        <dbReference type="ChEBI" id="CHEBI:29985"/>
        <dbReference type="ChEBI" id="CHEBI:30616"/>
        <dbReference type="ChEBI" id="CHEBI:43474"/>
        <dbReference type="ChEBI" id="CHEBI:58228"/>
        <dbReference type="ChEBI" id="CHEBI:58359"/>
        <dbReference type="ChEBI" id="CHEBI:456216"/>
        <dbReference type="EC" id="6.3.5.5"/>
    </reaction>
</comment>
<feature type="binding site" evidence="15">
    <location>
        <position position="306"/>
    </location>
    <ligand>
        <name>ATP</name>
        <dbReference type="ChEBI" id="CHEBI:30616"/>
        <label>1</label>
    </ligand>
</feature>
<comment type="cofactor">
    <cofactor evidence="1">
        <name>Mn(2+)</name>
        <dbReference type="ChEBI" id="CHEBI:29035"/>
    </cofactor>
</comment>
<evidence type="ECO:0000256" key="8">
    <source>
        <dbReference type="ARBA" id="ARBA00022723"/>
    </source>
</evidence>
<feature type="binding site" evidence="15">
    <location>
        <position position="198"/>
    </location>
    <ligand>
        <name>ATP</name>
        <dbReference type="ChEBI" id="CHEBI:30616"/>
        <label>1</label>
    </ligand>
</feature>
<keyword evidence="9 15" id="KW-0677">Repeat</keyword>
<dbReference type="InterPro" id="IPR036897">
    <property type="entry name" value="CarbamoylP_synth_lsu_oligo_sf"/>
</dbReference>
<feature type="binding site" evidence="15">
    <location>
        <position position="323"/>
    </location>
    <ligand>
        <name>Mn(2+)</name>
        <dbReference type="ChEBI" id="CHEBI:29035"/>
        <label>1</label>
    </ligand>
</feature>
<comment type="domain">
    <text evidence="15">The large subunit is composed of 2 ATP-grasp domains that are involved in binding the 2 ATP molecules needed for carbamoyl phosphate synthesis. The N-terminal ATP-grasp domain (referred to as the carboxyphosphate synthetic component) catalyzes the ATP-dependent phosphorylation of hydrogencarbonate to carboxyphosphate and the subsequent nucleophilic attack by ammonia to form a carbamate intermediate. The C-terminal ATP-grasp domain (referred to as the carbamoyl phosphate synthetic component) then catalyzes the phosphorylation of carbamate with the second ATP to form the end product carbamoyl phosphate. The reactive and unstable enzyme intermediates are sequentially channeled from one active site to the next through the interior of the protein over a distance of at least 96 A.</text>
</comment>
<comment type="pathway">
    <text evidence="3 15">Amino-acid biosynthesis; L-arginine biosynthesis; carbamoyl phosphate from bicarbonate: step 1/1.</text>
</comment>
<feature type="binding site" evidence="15">
    <location>
        <position position="323"/>
    </location>
    <ligand>
        <name>Mn(2+)</name>
        <dbReference type="ChEBI" id="CHEBI:29035"/>
        <label>2</label>
    </ligand>
</feature>
<dbReference type="Proteomes" id="UP000434101">
    <property type="component" value="Unassembled WGS sequence"/>
</dbReference>
<dbReference type="SMART" id="SM01096">
    <property type="entry name" value="CPSase_L_D3"/>
    <property type="match status" value="1"/>
</dbReference>
<dbReference type="HAMAP" id="MF_01210_A">
    <property type="entry name" value="CPSase_L_chain_A"/>
    <property type="match status" value="1"/>
</dbReference>
<dbReference type="InterPro" id="IPR058047">
    <property type="entry name" value="CPSase_preATP-grasp"/>
</dbReference>
<feature type="region of interest" description="Allosteric domain" evidence="15">
    <location>
        <begin position="978"/>
        <end position="1075"/>
    </location>
</feature>
<evidence type="ECO:0000256" key="15">
    <source>
        <dbReference type="HAMAP-Rule" id="MF_01210"/>
    </source>
</evidence>
<dbReference type="InterPro" id="IPR006275">
    <property type="entry name" value="CPSase_lsu"/>
</dbReference>
<dbReference type="Pfam" id="PF02786">
    <property type="entry name" value="CPSase_L_D2"/>
    <property type="match status" value="2"/>
</dbReference>
<feature type="binding site" evidence="15">
    <location>
        <position position="232"/>
    </location>
    <ligand>
        <name>ATP</name>
        <dbReference type="ChEBI" id="CHEBI:30616"/>
        <label>1</label>
    </ligand>
</feature>
<evidence type="ECO:0000256" key="9">
    <source>
        <dbReference type="ARBA" id="ARBA00022737"/>
    </source>
</evidence>
<dbReference type="InterPro" id="IPR016185">
    <property type="entry name" value="PreATP-grasp_dom_sf"/>
</dbReference>
<dbReference type="PROSITE" id="PS00867">
    <property type="entry name" value="CPSASE_2"/>
    <property type="match status" value="1"/>
</dbReference>
<dbReference type="GO" id="GO:0006526">
    <property type="term" value="P:L-arginine biosynthetic process"/>
    <property type="evidence" value="ECO:0007669"/>
    <property type="project" value="UniProtKB-UniRule"/>
</dbReference>
<dbReference type="PRINTS" id="PR00098">
    <property type="entry name" value="CPSASE"/>
</dbReference>
<comment type="pathway">
    <text evidence="2 15">Pyrimidine metabolism; UMP biosynthesis via de novo pathway; (S)-dihydroorotate from bicarbonate: step 1/3.</text>
</comment>
<feature type="binding site" evidence="15">
    <location>
        <position position="813"/>
    </location>
    <ligand>
        <name>ATP</name>
        <dbReference type="ChEBI" id="CHEBI:30616"/>
        <label>2</label>
    </ligand>
</feature>
<comment type="similarity">
    <text evidence="4 15">Belongs to the CarB family.</text>
</comment>